<evidence type="ECO:0000313" key="4">
    <source>
        <dbReference type="Proteomes" id="UP001345219"/>
    </source>
</evidence>
<dbReference type="PANTHER" id="PTHR47003:SF2">
    <property type="entry name" value="OS01G0970900 PROTEIN"/>
    <property type="match status" value="1"/>
</dbReference>
<feature type="repeat" description="PPR" evidence="2">
    <location>
        <begin position="352"/>
        <end position="386"/>
    </location>
</feature>
<dbReference type="InterPro" id="IPR011990">
    <property type="entry name" value="TPR-like_helical_dom_sf"/>
</dbReference>
<accession>A0AAN7KZ02</accession>
<dbReference type="GO" id="GO:0008380">
    <property type="term" value="P:RNA splicing"/>
    <property type="evidence" value="ECO:0007669"/>
    <property type="project" value="InterPro"/>
</dbReference>
<dbReference type="PANTHER" id="PTHR47003">
    <property type="entry name" value="OS01G0970900 PROTEIN"/>
    <property type="match status" value="1"/>
</dbReference>
<dbReference type="PROSITE" id="PS51375">
    <property type="entry name" value="PPR"/>
    <property type="match status" value="6"/>
</dbReference>
<protein>
    <recommendedName>
        <fullName evidence="5">Pentatricopeptide repeat-containing protein</fullName>
    </recommendedName>
</protein>
<dbReference type="EMBL" id="JAXIOK010000003">
    <property type="protein sequence ID" value="KAK4775605.1"/>
    <property type="molecule type" value="Genomic_DNA"/>
</dbReference>
<dbReference type="NCBIfam" id="TIGR00756">
    <property type="entry name" value="PPR"/>
    <property type="match status" value="4"/>
</dbReference>
<gene>
    <name evidence="3" type="ORF">SAY87_023566</name>
</gene>
<evidence type="ECO:0000313" key="3">
    <source>
        <dbReference type="EMBL" id="KAK4775605.1"/>
    </source>
</evidence>
<evidence type="ECO:0000256" key="1">
    <source>
        <dbReference type="ARBA" id="ARBA00022737"/>
    </source>
</evidence>
<dbReference type="InterPro" id="IPR044578">
    <property type="entry name" value="BIR6-like"/>
</dbReference>
<evidence type="ECO:0008006" key="5">
    <source>
        <dbReference type="Google" id="ProtNLM"/>
    </source>
</evidence>
<feature type="repeat" description="PPR" evidence="2">
    <location>
        <begin position="281"/>
        <end position="315"/>
    </location>
</feature>
<organism evidence="3 4">
    <name type="scientific">Trapa incisa</name>
    <dbReference type="NCBI Taxonomy" id="236973"/>
    <lineage>
        <taxon>Eukaryota</taxon>
        <taxon>Viridiplantae</taxon>
        <taxon>Streptophyta</taxon>
        <taxon>Embryophyta</taxon>
        <taxon>Tracheophyta</taxon>
        <taxon>Spermatophyta</taxon>
        <taxon>Magnoliopsida</taxon>
        <taxon>eudicotyledons</taxon>
        <taxon>Gunneridae</taxon>
        <taxon>Pentapetalae</taxon>
        <taxon>rosids</taxon>
        <taxon>malvids</taxon>
        <taxon>Myrtales</taxon>
        <taxon>Lythraceae</taxon>
        <taxon>Trapa</taxon>
    </lineage>
</organism>
<feature type="repeat" description="PPR" evidence="2">
    <location>
        <begin position="109"/>
        <end position="143"/>
    </location>
</feature>
<comment type="caution">
    <text evidence="3">The sequence shown here is derived from an EMBL/GenBank/DDBJ whole genome shotgun (WGS) entry which is preliminary data.</text>
</comment>
<keyword evidence="4" id="KW-1185">Reference proteome</keyword>
<dbReference type="Proteomes" id="UP001345219">
    <property type="component" value="Chromosome 18"/>
</dbReference>
<dbReference type="InterPro" id="IPR002885">
    <property type="entry name" value="PPR_rpt"/>
</dbReference>
<name>A0AAN7KZ02_9MYRT</name>
<dbReference type="Pfam" id="PF13041">
    <property type="entry name" value="PPR_2"/>
    <property type="match status" value="1"/>
</dbReference>
<reference evidence="3 4" key="1">
    <citation type="journal article" date="2023" name="Hortic Res">
        <title>Pangenome of water caltrop reveals structural variations and asymmetric subgenome divergence after allopolyploidization.</title>
        <authorList>
            <person name="Zhang X."/>
            <person name="Chen Y."/>
            <person name="Wang L."/>
            <person name="Yuan Y."/>
            <person name="Fang M."/>
            <person name="Shi L."/>
            <person name="Lu R."/>
            <person name="Comes H.P."/>
            <person name="Ma Y."/>
            <person name="Chen Y."/>
            <person name="Huang G."/>
            <person name="Zhou Y."/>
            <person name="Zheng Z."/>
            <person name="Qiu Y."/>
        </authorList>
    </citation>
    <scope>NUCLEOTIDE SEQUENCE [LARGE SCALE GENOMIC DNA]</scope>
    <source>
        <tissue evidence="3">Roots</tissue>
    </source>
</reference>
<proteinExistence type="predicted"/>
<dbReference type="AlphaFoldDB" id="A0AAN7KZ02"/>
<dbReference type="Pfam" id="PF01535">
    <property type="entry name" value="PPR"/>
    <property type="match status" value="1"/>
</dbReference>
<feature type="repeat" description="PPR" evidence="2">
    <location>
        <begin position="493"/>
        <end position="527"/>
    </location>
</feature>
<evidence type="ECO:0000256" key="2">
    <source>
        <dbReference type="PROSITE-ProRule" id="PRU00708"/>
    </source>
</evidence>
<feature type="repeat" description="PPR" evidence="2">
    <location>
        <begin position="422"/>
        <end position="456"/>
    </location>
</feature>
<keyword evidence="1" id="KW-0677">Repeat</keyword>
<sequence>MAWSKTIFTSLLARAPSARKLLNGSARSLLDSPSAFAIGKRPLSTNASSVLELMLSNSWSAELETELDNLIPLPNHETAIYVLKKLNDDPEKASEFFSWMCRKDGFKQSSALYSLMLRVLVTKGRLQEFWVTLRRMKDRGFFLDEETYMTILGILKKEKRNQDAMALTHFYSRMIQENAQDTMVKQVIAAILEKEWTSEVERGFQEMKLELSDNFVIRVLKELRNHPLKVLKFFHWLGSCSGFAHSTVTYNAAARVLARDDSIEEFWSTIEEMKGLNYDLDADTYTKIMRQFQKSNMMHDAVKLYEFMMDGLYQPSVQECSLLLRSLAGKAVDTELAFRVLRKFESTGQSLPKVIYDGVLRCITAVGKLDLAEDMMESMRNSGHTPDNVTYSQFVFGLCKVGRLDEACNLLEKMEEEGCTPDIKTWTILMQGHCDANEVDKAFLIFAKMLEKNVDVDADVLDVLVNGFISQDKVEGAYKLLTEIVHKFHVQPWQATYKHLINKLLAARKLEEAMDLLREMKRKNYPPFSEPFVEYISKFGTVNDAAEFLKALSFKEYPAVQTFFNILQYFFKEGRNSEAKDILYQCPPHIRGHPKINELFGSTKSPKVAY</sequence>
<dbReference type="Gene3D" id="1.25.40.10">
    <property type="entry name" value="Tetratricopeptide repeat domain"/>
    <property type="match status" value="2"/>
</dbReference>
<feature type="repeat" description="PPR" evidence="2">
    <location>
        <begin position="387"/>
        <end position="421"/>
    </location>
</feature>